<organism evidence="1 3">
    <name type="scientific">Serratia fonticola</name>
    <dbReference type="NCBI Taxonomy" id="47917"/>
    <lineage>
        <taxon>Bacteria</taxon>
        <taxon>Pseudomonadati</taxon>
        <taxon>Pseudomonadota</taxon>
        <taxon>Gammaproteobacteria</taxon>
        <taxon>Enterobacterales</taxon>
        <taxon>Yersiniaceae</taxon>
        <taxon>Serratia</taxon>
    </lineage>
</organism>
<dbReference type="EMBL" id="CABEEZ010000165">
    <property type="protein sequence ID" value="VTR60637.1"/>
    <property type="molecule type" value="Genomic_DNA"/>
</dbReference>
<dbReference type="AlphaFoldDB" id="A0A3S4WQV9"/>
<name>A0A3S4WQV9_SERFO</name>
<gene>
    <name evidence="2" type="ORF">NCTC12965_08549</name>
    <name evidence="1" type="ORF">NCTC13193_00345</name>
</gene>
<sequence length="50" mass="5582">MGWGKASSRRCRRSIWNNGAMFNRSLASEVGYCVSLRPDPFSKGAGYEPQ</sequence>
<evidence type="ECO:0000313" key="3">
    <source>
        <dbReference type="Proteomes" id="UP000270487"/>
    </source>
</evidence>
<evidence type="ECO:0000313" key="1">
    <source>
        <dbReference type="EMBL" id="VEI62419.1"/>
    </source>
</evidence>
<reference evidence="1 3" key="1">
    <citation type="submission" date="2018-12" db="EMBL/GenBank/DDBJ databases">
        <authorList>
            <consortium name="Pathogen Informatics"/>
        </authorList>
    </citation>
    <scope>NUCLEOTIDE SEQUENCE [LARGE SCALE GENOMIC DNA]</scope>
    <source>
        <strain evidence="2">NCTC12965</strain>
        <strain evidence="1 3">NCTC13193</strain>
    </source>
</reference>
<proteinExistence type="predicted"/>
<protein>
    <submittedName>
        <fullName evidence="1">Uncharacterized protein</fullName>
    </submittedName>
</protein>
<dbReference type="EMBL" id="LR134492">
    <property type="protein sequence ID" value="VEI62419.1"/>
    <property type="molecule type" value="Genomic_DNA"/>
</dbReference>
<dbReference type="Proteomes" id="UP000270487">
    <property type="component" value="Chromosome"/>
</dbReference>
<accession>A0A3S4WQV9</accession>
<evidence type="ECO:0000313" key="2">
    <source>
        <dbReference type="EMBL" id="VTR60637.1"/>
    </source>
</evidence>